<gene>
    <name evidence="1" type="ORF">MAE02_65320</name>
</gene>
<evidence type="ECO:0000313" key="2">
    <source>
        <dbReference type="Proteomes" id="UP000321085"/>
    </source>
</evidence>
<dbReference type="AlphaFoldDB" id="A0A512C3P5"/>
<organism evidence="1 2">
    <name type="scientific">Microvirga aerophila</name>
    <dbReference type="NCBI Taxonomy" id="670291"/>
    <lineage>
        <taxon>Bacteria</taxon>
        <taxon>Pseudomonadati</taxon>
        <taxon>Pseudomonadota</taxon>
        <taxon>Alphaproteobacteria</taxon>
        <taxon>Hyphomicrobiales</taxon>
        <taxon>Methylobacteriaceae</taxon>
        <taxon>Microvirga</taxon>
    </lineage>
</organism>
<keyword evidence="2" id="KW-1185">Reference proteome</keyword>
<accession>A0A512C3P5</accession>
<proteinExistence type="predicted"/>
<comment type="caution">
    <text evidence="1">The sequence shown here is derived from an EMBL/GenBank/DDBJ whole genome shotgun (WGS) entry which is preliminary data.</text>
</comment>
<dbReference type="RefSeq" id="WP_170285184.1">
    <property type="nucleotide sequence ID" value="NZ_BJYU01000256.1"/>
</dbReference>
<reference evidence="1 2" key="1">
    <citation type="submission" date="2019-07" db="EMBL/GenBank/DDBJ databases">
        <title>Whole genome shotgun sequence of Microvirga aerophila NBRC 106136.</title>
        <authorList>
            <person name="Hosoyama A."/>
            <person name="Uohara A."/>
            <person name="Ohji S."/>
            <person name="Ichikawa N."/>
        </authorList>
    </citation>
    <scope>NUCLEOTIDE SEQUENCE [LARGE SCALE GENOMIC DNA]</scope>
    <source>
        <strain evidence="1 2">NBRC 106136</strain>
    </source>
</reference>
<dbReference type="EMBL" id="BJYU01000256">
    <property type="protein sequence ID" value="GEO18836.1"/>
    <property type="molecule type" value="Genomic_DNA"/>
</dbReference>
<evidence type="ECO:0000313" key="1">
    <source>
        <dbReference type="EMBL" id="GEO18836.1"/>
    </source>
</evidence>
<name>A0A512C3P5_9HYPH</name>
<protein>
    <submittedName>
        <fullName evidence="1">Uncharacterized protein</fullName>
    </submittedName>
</protein>
<sequence>MSLGIGIDVRTALIRKLNVSELEELARVSGNALDNEDDDSTGDAA</sequence>
<dbReference type="Proteomes" id="UP000321085">
    <property type="component" value="Unassembled WGS sequence"/>
</dbReference>